<dbReference type="AlphaFoldDB" id="A0A2M7TEZ2"/>
<proteinExistence type="predicted"/>
<sequence>MKNSLSSINDIASRKYHIKGFTLIELLIYTGISVIIGGLTVGILLTVTRVNQNASATAEVSGQMNFVLQRLQQLVSESSNIEIEVATTTSALKLRMQDSAKDPTCISLVNGVIKIAEGPGSPNANDCNSTTSDLTSPKVVVNTLNFKKMVQYPGHDTLSLDMTMAYNTTNPGSQVSRSLSSAIARVSAATFDSDVIPGGTYEFSLGQTGAPWFKTITADGTAANPSYTFANNTGTGLFRAGANILGFTTAGLERMRIDASGNVGIGTTSPTSKLEVAGNIEAENYCDENGQNCFDPVNAQKFYRHTIDVAGTCNNYYQVVIMGGDQTISRRIKVHRSYSTDPDGHVCYDNDATPGSHVNALLLEIDENQGGWGGQSYWWEIENLQTTYHNGFADAGHTGHGNDFYVMLLGGYNSGEDPMRYYIDLYEYDSTVEVKYSSAENVSYGVAARDPITTINTANINAHRALTGRGIYSDGSNVGIG</sequence>
<keyword evidence="1" id="KW-0472">Membrane</keyword>
<feature type="transmembrane region" description="Helical" evidence="1">
    <location>
        <begin position="21"/>
        <end position="45"/>
    </location>
</feature>
<accession>A0A2M7TEZ2</accession>
<evidence type="ECO:0008006" key="4">
    <source>
        <dbReference type="Google" id="ProtNLM"/>
    </source>
</evidence>
<keyword evidence="1" id="KW-1133">Transmembrane helix</keyword>
<comment type="caution">
    <text evidence="2">The sequence shown here is derived from an EMBL/GenBank/DDBJ whole genome shotgun (WGS) entry which is preliminary data.</text>
</comment>
<evidence type="ECO:0000256" key="1">
    <source>
        <dbReference type="SAM" id="Phobius"/>
    </source>
</evidence>
<name>A0A2M7TEZ2_9BACT</name>
<gene>
    <name evidence="2" type="ORF">COY31_02735</name>
</gene>
<evidence type="ECO:0000313" key="2">
    <source>
        <dbReference type="EMBL" id="PIZ44337.1"/>
    </source>
</evidence>
<evidence type="ECO:0000313" key="3">
    <source>
        <dbReference type="Proteomes" id="UP000230553"/>
    </source>
</evidence>
<dbReference type="Proteomes" id="UP000230553">
    <property type="component" value="Unassembled WGS sequence"/>
</dbReference>
<dbReference type="EMBL" id="PFNM01000053">
    <property type="protein sequence ID" value="PIZ44337.1"/>
    <property type="molecule type" value="Genomic_DNA"/>
</dbReference>
<protein>
    <recommendedName>
        <fullName evidence="4">Prepilin-type N-terminal cleavage/methylation domain-containing protein</fullName>
    </recommendedName>
</protein>
<keyword evidence="1" id="KW-0812">Transmembrane</keyword>
<reference evidence="3" key="1">
    <citation type="submission" date="2017-09" db="EMBL/GenBank/DDBJ databases">
        <title>Depth-based differentiation of microbial function through sediment-hosted aquifers and enrichment of novel symbionts in the deep terrestrial subsurface.</title>
        <authorList>
            <person name="Probst A.J."/>
            <person name="Ladd B."/>
            <person name="Jarett J.K."/>
            <person name="Geller-Mcgrath D.E."/>
            <person name="Sieber C.M.K."/>
            <person name="Emerson J.B."/>
            <person name="Anantharaman K."/>
            <person name="Thomas B.C."/>
            <person name="Malmstrom R."/>
            <person name="Stieglmeier M."/>
            <person name="Klingl A."/>
            <person name="Woyke T."/>
            <person name="Ryan C.M."/>
            <person name="Banfield J.F."/>
        </authorList>
    </citation>
    <scope>NUCLEOTIDE SEQUENCE [LARGE SCALE GENOMIC DNA]</scope>
</reference>
<organism evidence="2 3">
    <name type="scientific">Candidatus Wolfebacteria bacterium CG_4_10_14_0_2_um_filter_39_18</name>
    <dbReference type="NCBI Taxonomy" id="1975061"/>
    <lineage>
        <taxon>Bacteria</taxon>
        <taxon>Candidatus Wolfeibacteriota</taxon>
    </lineage>
</organism>
<feature type="non-terminal residue" evidence="2">
    <location>
        <position position="481"/>
    </location>
</feature>